<dbReference type="EMBL" id="CP151767">
    <property type="protein sequence ID" value="WZU68240.1"/>
    <property type="molecule type" value="Genomic_DNA"/>
</dbReference>
<dbReference type="InterPro" id="IPR001387">
    <property type="entry name" value="Cro/C1-type_HTH"/>
</dbReference>
<evidence type="ECO:0000313" key="3">
    <source>
        <dbReference type="Proteomes" id="UP001470809"/>
    </source>
</evidence>
<dbReference type="PROSITE" id="PS50943">
    <property type="entry name" value="HTH_CROC1"/>
    <property type="match status" value="1"/>
</dbReference>
<evidence type="ECO:0000313" key="2">
    <source>
        <dbReference type="EMBL" id="WZU68240.1"/>
    </source>
</evidence>
<protein>
    <submittedName>
        <fullName evidence="2">Helix-turn-helix domain-containing protein</fullName>
    </submittedName>
</protein>
<evidence type="ECO:0000259" key="1">
    <source>
        <dbReference type="PROSITE" id="PS50943"/>
    </source>
</evidence>
<dbReference type="GO" id="GO:0003677">
    <property type="term" value="F:DNA binding"/>
    <property type="evidence" value="ECO:0007669"/>
    <property type="project" value="InterPro"/>
</dbReference>
<accession>A0AAN0MAX6</accession>
<dbReference type="KEGG" id="yrh:AABB31_04775"/>
<dbReference type="Pfam" id="PF01381">
    <property type="entry name" value="HTH_3"/>
    <property type="match status" value="1"/>
</dbReference>
<dbReference type="CDD" id="cd00093">
    <property type="entry name" value="HTH_XRE"/>
    <property type="match status" value="1"/>
</dbReference>
<gene>
    <name evidence="2" type="ORF">AABB31_04775</name>
</gene>
<dbReference type="AlphaFoldDB" id="A0AAN0MAX6"/>
<name>A0AAN0MAX6_9RHOB</name>
<proteinExistence type="predicted"/>
<dbReference type="Proteomes" id="UP001470809">
    <property type="component" value="Chromosome"/>
</dbReference>
<dbReference type="InterPro" id="IPR010982">
    <property type="entry name" value="Lambda_DNA-bd_dom_sf"/>
</dbReference>
<dbReference type="RefSeq" id="WP_342077533.1">
    <property type="nucleotide sequence ID" value="NZ_CP151767.2"/>
</dbReference>
<feature type="domain" description="HTH cro/C1-type" evidence="1">
    <location>
        <begin position="5"/>
        <end position="59"/>
    </location>
</feature>
<dbReference type="SMART" id="SM00530">
    <property type="entry name" value="HTH_XRE"/>
    <property type="match status" value="1"/>
</dbReference>
<sequence>MSERLQAVRRNAKLTQAEFAKALGVSKRALTKYELALREIPLSVVLSVHEKFEVDLVWLALGIGTSRIENPTDVAANVASAIKSFELKNNVQLSPEKTATVTSYLLKERLRNRAYSEAEMHEYLETVI</sequence>
<dbReference type="SUPFAM" id="SSF47413">
    <property type="entry name" value="lambda repressor-like DNA-binding domains"/>
    <property type="match status" value="1"/>
</dbReference>
<reference evidence="2 3" key="2">
    <citation type="submission" date="2024-08" db="EMBL/GenBank/DDBJ databases">
        <title>Phylogenomic analyses of a clade within the roseobacter group suggest taxonomic reassignments of species of the genera Aestuariivita, Citreicella, Loktanella, Nautella, Pelagibaca, Ruegeria, Thalassobius, Thiobacimonas and Tropicibacter, and the proposal o.</title>
        <authorList>
            <person name="Jeon C.O."/>
        </authorList>
    </citation>
    <scope>NUCLEOTIDE SEQUENCE [LARGE SCALE GENOMIC DNA]</scope>
    <source>
        <strain evidence="2 3">SS1-5</strain>
    </source>
</reference>
<reference evidence="3" key="1">
    <citation type="submission" date="2024-04" db="EMBL/GenBank/DDBJ databases">
        <title>Phylogenomic analyses of a clade within the roseobacter group suggest taxonomic reassignments of species of the genera Aestuariivita, Citreicella, Loktanella, Nautella, Pelagibaca, Ruegeria, Thalassobius, Thiobacimonas and Tropicibacter, and the proposal o.</title>
        <authorList>
            <person name="Jeon C.O."/>
        </authorList>
    </citation>
    <scope>NUCLEOTIDE SEQUENCE [LARGE SCALE GENOMIC DNA]</scope>
    <source>
        <strain evidence="3">SS1-5</strain>
    </source>
</reference>
<organism evidence="2 3">
    <name type="scientific">Yoonia rhodophyticola</name>
    <dbReference type="NCBI Taxonomy" id="3137370"/>
    <lineage>
        <taxon>Bacteria</taxon>
        <taxon>Pseudomonadati</taxon>
        <taxon>Pseudomonadota</taxon>
        <taxon>Alphaproteobacteria</taxon>
        <taxon>Rhodobacterales</taxon>
        <taxon>Paracoccaceae</taxon>
        <taxon>Yoonia</taxon>
    </lineage>
</organism>
<keyword evidence="3" id="KW-1185">Reference proteome</keyword>
<dbReference type="Gene3D" id="1.10.260.40">
    <property type="entry name" value="lambda repressor-like DNA-binding domains"/>
    <property type="match status" value="1"/>
</dbReference>